<keyword evidence="1" id="KW-0812">Transmembrane</keyword>
<proteinExistence type="predicted"/>
<protein>
    <submittedName>
        <fullName evidence="4">Acetylcholine receptor-like protein cup-4</fullName>
    </submittedName>
</protein>
<feature type="transmembrane region" description="Helical" evidence="1">
    <location>
        <begin position="330"/>
        <end position="348"/>
    </location>
</feature>
<dbReference type="InterPro" id="IPR006201">
    <property type="entry name" value="Neur_channel"/>
</dbReference>
<reference evidence="4" key="1">
    <citation type="submission" date="2021-05" db="EMBL/GenBank/DDBJ databases">
        <authorList>
            <person name="Alioto T."/>
            <person name="Alioto T."/>
            <person name="Gomez Garrido J."/>
        </authorList>
    </citation>
    <scope>NUCLEOTIDE SEQUENCE</scope>
</reference>
<dbReference type="EMBL" id="HBUF01063587">
    <property type="protein sequence ID" value="CAG6626827.1"/>
    <property type="molecule type" value="Transcribed_RNA"/>
</dbReference>
<keyword evidence="1" id="KW-1133">Transmembrane helix</keyword>
<dbReference type="Pfam" id="PF02931">
    <property type="entry name" value="Neur_chan_LBD"/>
    <property type="match status" value="1"/>
</dbReference>
<accession>A0A8D8XHL5</accession>
<dbReference type="InterPro" id="IPR036734">
    <property type="entry name" value="Neur_chan_lig-bd_sf"/>
</dbReference>
<keyword evidence="4" id="KW-0675">Receptor</keyword>
<dbReference type="AlphaFoldDB" id="A0A8D8XHL5"/>
<dbReference type="EMBL" id="HBUF01322454">
    <property type="protein sequence ID" value="CAG6695240.1"/>
    <property type="molecule type" value="Transcribed_RNA"/>
</dbReference>
<organism evidence="4">
    <name type="scientific">Cacopsylla melanoneura</name>
    <dbReference type="NCBI Taxonomy" id="428564"/>
    <lineage>
        <taxon>Eukaryota</taxon>
        <taxon>Metazoa</taxon>
        <taxon>Ecdysozoa</taxon>
        <taxon>Arthropoda</taxon>
        <taxon>Hexapoda</taxon>
        <taxon>Insecta</taxon>
        <taxon>Pterygota</taxon>
        <taxon>Neoptera</taxon>
        <taxon>Paraneoptera</taxon>
        <taxon>Hemiptera</taxon>
        <taxon>Sternorrhyncha</taxon>
        <taxon>Psylloidea</taxon>
        <taxon>Psyllidae</taxon>
        <taxon>Psyllinae</taxon>
        <taxon>Cacopsylla</taxon>
    </lineage>
</organism>
<dbReference type="Gene3D" id="2.70.170.10">
    <property type="entry name" value="Neurotransmitter-gated ion-channel ligand-binding domain"/>
    <property type="match status" value="1"/>
</dbReference>
<dbReference type="SUPFAM" id="SSF63712">
    <property type="entry name" value="Nicotinic receptor ligand binding domain-like"/>
    <property type="match status" value="1"/>
</dbReference>
<feature type="chain" id="PRO_5033671899" evidence="2">
    <location>
        <begin position="28"/>
        <end position="432"/>
    </location>
</feature>
<feature type="signal peptide" evidence="2">
    <location>
        <begin position="1"/>
        <end position="27"/>
    </location>
</feature>
<keyword evidence="1" id="KW-0472">Membrane</keyword>
<feature type="transmembrane region" description="Helical" evidence="1">
    <location>
        <begin position="262"/>
        <end position="283"/>
    </location>
</feature>
<evidence type="ECO:0000259" key="3">
    <source>
        <dbReference type="Pfam" id="PF02931"/>
    </source>
</evidence>
<feature type="domain" description="Neurotransmitter-gated ion-channel ligand-binding" evidence="3">
    <location>
        <begin position="45"/>
        <end position="189"/>
    </location>
</feature>
<dbReference type="PANTHER" id="PTHR18945">
    <property type="entry name" value="NEUROTRANSMITTER GATED ION CHANNEL"/>
    <property type="match status" value="1"/>
</dbReference>
<dbReference type="GO" id="GO:0016020">
    <property type="term" value="C:membrane"/>
    <property type="evidence" value="ECO:0007669"/>
    <property type="project" value="InterPro"/>
</dbReference>
<dbReference type="GO" id="GO:0005230">
    <property type="term" value="F:extracellular ligand-gated monoatomic ion channel activity"/>
    <property type="evidence" value="ECO:0007669"/>
    <property type="project" value="InterPro"/>
</dbReference>
<dbReference type="GO" id="GO:0004888">
    <property type="term" value="F:transmembrane signaling receptor activity"/>
    <property type="evidence" value="ECO:0007669"/>
    <property type="project" value="InterPro"/>
</dbReference>
<evidence type="ECO:0000313" key="4">
    <source>
        <dbReference type="EMBL" id="CAG6695239.1"/>
    </source>
</evidence>
<dbReference type="CDD" id="cd18989">
    <property type="entry name" value="LGIC_ECD_cation"/>
    <property type="match status" value="1"/>
</dbReference>
<keyword evidence="2" id="KW-0732">Signal</keyword>
<dbReference type="InterPro" id="IPR006202">
    <property type="entry name" value="Neur_chan_lig-bd"/>
</dbReference>
<evidence type="ECO:0000256" key="2">
    <source>
        <dbReference type="SAM" id="SignalP"/>
    </source>
</evidence>
<sequence length="432" mass="49450">MLVIPRTFSVCALLIGTLSHFPLNTRADTNCSKSYAKSPRLRLEKCILDNYQTNLPPSRPTKKLTNTTEIDIEYAAMDIQFISKYKLFYLKGFIKVEWNDPYLAWNPTDYGGLYITQIDSGKIWTPPLVQAGIPGSPYSSIFSNTVTDVKHNGSVSYMNFMSLPSLCTSHLKQFPRDEHECVIQLESPELIRIHLGNEDGLHPTDDSIRDFVNMLLTGYSPDSLAFQLMNVTLKTTDYEFSTNNTITTSFNIHTTFRRKTSLLSVIHLKAFSLGLLTMVPLFLPVSSLHRMGLPLITFYGSVYAIDRIDDIINIYTAEDVPFIIIYYRNIILIALFILSETLVCLLLSELPLQLSPTLETFYTRITTNDYYDYVDTIRSFYNVSTYDNESLVITNSPKKSKRHTYKEFMQLVDTFLAVLIVLIMCIFYLLLI</sequence>
<evidence type="ECO:0000256" key="1">
    <source>
        <dbReference type="SAM" id="Phobius"/>
    </source>
</evidence>
<dbReference type="EMBL" id="HBUF01322453">
    <property type="protein sequence ID" value="CAG6695239.1"/>
    <property type="molecule type" value="Transcribed_RNA"/>
</dbReference>
<feature type="transmembrane region" description="Helical" evidence="1">
    <location>
        <begin position="408"/>
        <end position="431"/>
    </location>
</feature>
<name>A0A8D8XHL5_9HEMI</name>